<dbReference type="GO" id="GO:0070181">
    <property type="term" value="F:small ribosomal subunit rRNA binding"/>
    <property type="evidence" value="ECO:0007669"/>
    <property type="project" value="TreeGrafter"/>
</dbReference>
<dbReference type="InterPro" id="IPR000529">
    <property type="entry name" value="Ribosomal_bS6"/>
</dbReference>
<dbReference type="PANTHER" id="PTHR21011">
    <property type="entry name" value="MITOCHONDRIAL 28S RIBOSOMAL PROTEIN S6"/>
    <property type="match status" value="1"/>
</dbReference>
<dbReference type="Proteomes" id="UP000192872">
    <property type="component" value="Unassembled WGS sequence"/>
</dbReference>
<keyword evidence="3 6" id="KW-0687">Ribonucleoprotein</keyword>
<name>A0A1W9HR78_9HYPH</name>
<dbReference type="STRING" id="1827387.A4S15_13885"/>
<dbReference type="EMBL" id="LWDL01000029">
    <property type="protein sequence ID" value="OQW49975.1"/>
    <property type="molecule type" value="Genomic_DNA"/>
</dbReference>
<dbReference type="PANTHER" id="PTHR21011:SF1">
    <property type="entry name" value="SMALL RIBOSOMAL SUBUNIT PROTEIN BS6M"/>
    <property type="match status" value="1"/>
</dbReference>
<accession>A0A1W9HR78</accession>
<dbReference type="InterPro" id="IPR020814">
    <property type="entry name" value="Ribosomal_S6_plastid/chlpt"/>
</dbReference>
<dbReference type="RefSeq" id="WP_376800758.1">
    <property type="nucleotide sequence ID" value="NZ_DBNB01000029.1"/>
</dbReference>
<comment type="function">
    <text evidence="4 6">Binds together with bS18 to 16S ribosomal RNA.</text>
</comment>
<dbReference type="InterPro" id="IPR014717">
    <property type="entry name" value="Transl_elong_EF1B/ribsomal_bS6"/>
</dbReference>
<dbReference type="GO" id="GO:0003735">
    <property type="term" value="F:structural constituent of ribosome"/>
    <property type="evidence" value="ECO:0007669"/>
    <property type="project" value="InterPro"/>
</dbReference>
<sequence length="162" mass="18561">MALYEHMFLVRQDATPAQVDALVEQMKGVLEGLGGKVHKVESWGLRSLAYRMKKNRKAHYAFMNIEGPWAALAEMERQLKLNEDVLRSLTIRVEEHEEGPSAVLLRRERDERRGERDDFRGGDRGDFRGGDRGDFRGGDRGERRPPRRRDDEGVASETPVEG</sequence>
<dbReference type="GO" id="GO:0022627">
    <property type="term" value="C:cytosolic small ribosomal subunit"/>
    <property type="evidence" value="ECO:0007669"/>
    <property type="project" value="TreeGrafter"/>
</dbReference>
<reference evidence="8 9" key="1">
    <citation type="journal article" date="2017" name="Water Res.">
        <title>Comammox in drinking water systems.</title>
        <authorList>
            <person name="Wang Y."/>
            <person name="Ma L."/>
            <person name="Mao Y."/>
            <person name="Jiang X."/>
            <person name="Xia Y."/>
            <person name="Yu K."/>
            <person name="Li B."/>
            <person name="Zhang T."/>
        </authorList>
    </citation>
    <scope>NUCLEOTIDE SEQUENCE [LARGE SCALE GENOMIC DNA]</scope>
    <source>
        <strain evidence="8">SG_bin8</strain>
    </source>
</reference>
<protein>
    <recommendedName>
        <fullName evidence="5 6">Small ribosomal subunit protein bS6</fullName>
    </recommendedName>
</protein>
<dbReference type="CDD" id="cd00473">
    <property type="entry name" value="bS6"/>
    <property type="match status" value="1"/>
</dbReference>
<feature type="region of interest" description="Disordered" evidence="7">
    <location>
        <begin position="97"/>
        <end position="162"/>
    </location>
</feature>
<comment type="similarity">
    <text evidence="1 6">Belongs to the bacterial ribosomal protein bS6 family.</text>
</comment>
<dbReference type="SUPFAM" id="SSF54995">
    <property type="entry name" value="Ribosomal protein S6"/>
    <property type="match status" value="1"/>
</dbReference>
<dbReference type="InterPro" id="IPR035980">
    <property type="entry name" value="Ribosomal_bS6_sf"/>
</dbReference>
<evidence type="ECO:0000256" key="7">
    <source>
        <dbReference type="SAM" id="MobiDB-lite"/>
    </source>
</evidence>
<dbReference type="AlphaFoldDB" id="A0A1W9HR78"/>
<dbReference type="NCBIfam" id="TIGR00166">
    <property type="entry name" value="S6"/>
    <property type="match status" value="1"/>
</dbReference>
<organism evidence="8 9">
    <name type="scientific">Candidatus Raskinella chloraquaticus</name>
    <dbReference type="NCBI Taxonomy" id="1951219"/>
    <lineage>
        <taxon>Bacteria</taxon>
        <taxon>Pseudomonadati</taxon>
        <taxon>Pseudomonadota</taxon>
        <taxon>Alphaproteobacteria</taxon>
        <taxon>Hyphomicrobiales</taxon>
        <taxon>Phreatobacteraceae</taxon>
        <taxon>Candidatus Raskinella</taxon>
    </lineage>
</organism>
<gene>
    <name evidence="6" type="primary">rpsF</name>
    <name evidence="8" type="ORF">A4S15_13885</name>
</gene>
<evidence type="ECO:0000313" key="8">
    <source>
        <dbReference type="EMBL" id="OQW49975.1"/>
    </source>
</evidence>
<evidence type="ECO:0000313" key="9">
    <source>
        <dbReference type="Proteomes" id="UP000192872"/>
    </source>
</evidence>
<dbReference type="GO" id="GO:0006412">
    <property type="term" value="P:translation"/>
    <property type="evidence" value="ECO:0007669"/>
    <property type="project" value="UniProtKB-UniRule"/>
</dbReference>
<evidence type="ECO:0000256" key="4">
    <source>
        <dbReference type="ARBA" id="ARBA00035104"/>
    </source>
</evidence>
<keyword evidence="6" id="KW-0694">RNA-binding</keyword>
<dbReference type="HAMAP" id="MF_00360">
    <property type="entry name" value="Ribosomal_bS6"/>
    <property type="match status" value="1"/>
</dbReference>
<comment type="caution">
    <text evidence="8">The sequence shown here is derived from an EMBL/GenBank/DDBJ whole genome shotgun (WGS) entry which is preliminary data.</text>
</comment>
<dbReference type="Pfam" id="PF01250">
    <property type="entry name" value="Ribosomal_S6"/>
    <property type="match status" value="1"/>
</dbReference>
<evidence type="ECO:0000256" key="6">
    <source>
        <dbReference type="HAMAP-Rule" id="MF_00360"/>
    </source>
</evidence>
<evidence type="ECO:0000256" key="5">
    <source>
        <dbReference type="ARBA" id="ARBA00035294"/>
    </source>
</evidence>
<feature type="compositionally biased region" description="Basic and acidic residues" evidence="7">
    <location>
        <begin position="97"/>
        <end position="152"/>
    </location>
</feature>
<dbReference type="Gene3D" id="3.30.70.60">
    <property type="match status" value="1"/>
</dbReference>
<evidence type="ECO:0000256" key="2">
    <source>
        <dbReference type="ARBA" id="ARBA00022980"/>
    </source>
</evidence>
<evidence type="ECO:0000256" key="3">
    <source>
        <dbReference type="ARBA" id="ARBA00023274"/>
    </source>
</evidence>
<evidence type="ECO:0000256" key="1">
    <source>
        <dbReference type="ARBA" id="ARBA00009512"/>
    </source>
</evidence>
<proteinExistence type="inferred from homology"/>
<keyword evidence="6" id="KW-0699">rRNA-binding</keyword>
<keyword evidence="2 6" id="KW-0689">Ribosomal protein</keyword>